<evidence type="ECO:0000313" key="1">
    <source>
        <dbReference type="EMBL" id="KAH7998828.1"/>
    </source>
</evidence>
<accession>A0ACB8F0Y5</accession>
<protein>
    <submittedName>
        <fullName evidence="1">Uncharacterized protein</fullName>
    </submittedName>
</protein>
<sequence length="106" mass="12043">MLVFLFYLLPYFCLCFYGLLCPGCTWMPDWALVFAGAVAQAQFSHVGSSLHPRTPYPYRTPEAAWWPVVISNVAYALGPHLLAYRCLCSPAFFYPVAARDEDKKKQ</sequence>
<evidence type="ECO:0000313" key="2">
    <source>
        <dbReference type="Proteomes" id="UP000827872"/>
    </source>
</evidence>
<name>A0ACB8F0Y5_9SAUR</name>
<comment type="caution">
    <text evidence="1">The sequence shown here is derived from an EMBL/GenBank/DDBJ whole genome shotgun (WGS) entry which is preliminary data.</text>
</comment>
<organism evidence="1 2">
    <name type="scientific">Sphaerodactylus townsendi</name>
    <dbReference type="NCBI Taxonomy" id="933632"/>
    <lineage>
        <taxon>Eukaryota</taxon>
        <taxon>Metazoa</taxon>
        <taxon>Chordata</taxon>
        <taxon>Craniata</taxon>
        <taxon>Vertebrata</taxon>
        <taxon>Euteleostomi</taxon>
        <taxon>Lepidosauria</taxon>
        <taxon>Squamata</taxon>
        <taxon>Bifurcata</taxon>
        <taxon>Gekkota</taxon>
        <taxon>Sphaerodactylidae</taxon>
        <taxon>Sphaerodactylus</taxon>
    </lineage>
</organism>
<dbReference type="Proteomes" id="UP000827872">
    <property type="component" value="Linkage Group LG05"/>
</dbReference>
<dbReference type="EMBL" id="CM037618">
    <property type="protein sequence ID" value="KAH7998828.1"/>
    <property type="molecule type" value="Genomic_DNA"/>
</dbReference>
<reference evidence="1" key="1">
    <citation type="submission" date="2021-08" db="EMBL/GenBank/DDBJ databases">
        <title>The first chromosome-level gecko genome reveals the dynamic sex chromosomes of Neotropical dwarf geckos (Sphaerodactylidae: Sphaerodactylus).</title>
        <authorList>
            <person name="Pinto B.J."/>
            <person name="Keating S.E."/>
            <person name="Gamble T."/>
        </authorList>
    </citation>
    <scope>NUCLEOTIDE SEQUENCE</scope>
    <source>
        <strain evidence="1">TG3544</strain>
    </source>
</reference>
<proteinExistence type="predicted"/>
<keyword evidence="2" id="KW-1185">Reference proteome</keyword>
<gene>
    <name evidence="1" type="ORF">K3G42_001308</name>
</gene>